<evidence type="ECO:0000259" key="12">
    <source>
        <dbReference type="PROSITE" id="PS50862"/>
    </source>
</evidence>
<keyword evidence="8" id="KW-0067">ATP-binding</keyword>
<evidence type="ECO:0000313" key="14">
    <source>
        <dbReference type="RefSeq" id="XP_048336677.2"/>
    </source>
</evidence>
<evidence type="ECO:0000313" key="13">
    <source>
        <dbReference type="Proteomes" id="UP001652623"/>
    </source>
</evidence>
<dbReference type="GeneID" id="107426860"/>
<keyword evidence="5 14" id="KW-0436">Ligase</keyword>
<evidence type="ECO:0000256" key="5">
    <source>
        <dbReference type="ARBA" id="ARBA00022598"/>
    </source>
</evidence>
<keyword evidence="7" id="KW-0547">Nucleotide-binding</keyword>
<sequence>MAEEAILGYLQHNQEISDSGRFAAEHGIDHDEIVNVVKSLNGFRYVDAQDIKRETWILTEEGKAYASAGSPEVHLFLAIPPGGIAKEELQKKLDPSVYKIGCAQAAKNKWVEMGKLVTRKVQHVDDKVKALLLQIEEGKVVGQDDIKALKARKLIAPQTWKGYSVKKGPNYAPKRKKVATDLTRDNLQRGDWKELEFKEYNFTAKGLPVESGHLHPLLKVRKQLKDIFCQMGFEEMPTNKFVESSFWNFDALFQPQQHPARDSHDTFFLEAPSTTKELPEDYVDRVKNVHESGGYGSRGYGYDWKREEANKNLLRTHTTAVSSRMLYALAQKPFVPKKYFSIDRVFRNEAVDRTHLAEFHQIEGLICDRGLTLGDLIGVLNDFFSRLGMSKLRFKPAYNPYTEPSMEIFSYHEGFGKWVEVGNSGMFRPEMLLPMGLPADVSVIAWGLSLERPTMILYGIDNIRDLFGPKVDIGLIKKNPICRLGI</sequence>
<dbReference type="PANTHER" id="PTHR11538">
    <property type="entry name" value="PHENYLALANYL-TRNA SYNTHETASE"/>
    <property type="match status" value="1"/>
</dbReference>
<evidence type="ECO:0000256" key="11">
    <source>
        <dbReference type="ARBA" id="ARBA00023146"/>
    </source>
</evidence>
<keyword evidence="13" id="KW-1185">Reference proteome</keyword>
<dbReference type="PROSITE" id="PS50862">
    <property type="entry name" value="AA_TRNA_LIGASE_II"/>
    <property type="match status" value="1"/>
</dbReference>
<feature type="domain" description="Aminoacyl-transfer RNA synthetases class-II family profile" evidence="12">
    <location>
        <begin position="219"/>
        <end position="469"/>
    </location>
</feature>
<dbReference type="InterPro" id="IPR006195">
    <property type="entry name" value="aa-tRNA-synth_II"/>
</dbReference>
<keyword evidence="6" id="KW-0479">Metal-binding</keyword>
<dbReference type="Gene3D" id="1.10.10.2320">
    <property type="match status" value="1"/>
</dbReference>
<comment type="subcellular location">
    <subcellularLocation>
        <location evidence="1">Cytoplasm</location>
    </subcellularLocation>
</comment>
<dbReference type="InterPro" id="IPR040724">
    <property type="entry name" value="PheRS_DBD1"/>
</dbReference>
<dbReference type="Gene3D" id="3.30.930.10">
    <property type="entry name" value="Bira Bifunctional Protein, Domain 2"/>
    <property type="match status" value="1"/>
</dbReference>
<proteinExistence type="inferred from homology"/>
<evidence type="ECO:0000256" key="4">
    <source>
        <dbReference type="ARBA" id="ARBA00022490"/>
    </source>
</evidence>
<dbReference type="SUPFAM" id="SSF55681">
    <property type="entry name" value="Class II aaRS and biotin synthetases"/>
    <property type="match status" value="1"/>
</dbReference>
<dbReference type="NCBIfam" id="TIGR00468">
    <property type="entry name" value="pheS"/>
    <property type="match status" value="1"/>
</dbReference>
<dbReference type="Gene3D" id="3.30.1370.240">
    <property type="match status" value="1"/>
</dbReference>
<dbReference type="PANTHER" id="PTHR11538:SF40">
    <property type="entry name" value="PHENYLALANINE--TRNA LIGASE ALPHA SUBUNIT"/>
    <property type="match status" value="1"/>
</dbReference>
<evidence type="ECO:0000256" key="8">
    <source>
        <dbReference type="ARBA" id="ARBA00022840"/>
    </source>
</evidence>
<dbReference type="CDD" id="cd00496">
    <property type="entry name" value="PheRS_alpha_core"/>
    <property type="match status" value="1"/>
</dbReference>
<dbReference type="InterPro" id="IPR004529">
    <property type="entry name" value="Phe-tRNA-synth_IIc_asu"/>
</dbReference>
<dbReference type="Pfam" id="PF18553">
    <property type="entry name" value="PheRS_DBD3"/>
    <property type="match status" value="1"/>
</dbReference>
<dbReference type="Gene3D" id="1.10.10.2330">
    <property type="match status" value="1"/>
</dbReference>
<comment type="similarity">
    <text evidence="2">Belongs to the class-II aminoacyl-tRNA synthetase family. Phe-tRNA synthetase alpha subunit type 2 subfamily.</text>
</comment>
<dbReference type="Pfam" id="PF18552">
    <property type="entry name" value="PheRS_DBD1"/>
    <property type="match status" value="1"/>
</dbReference>
<evidence type="ECO:0000256" key="7">
    <source>
        <dbReference type="ARBA" id="ARBA00022741"/>
    </source>
</evidence>
<dbReference type="InterPro" id="IPR045864">
    <property type="entry name" value="aa-tRNA-synth_II/BPL/LPL"/>
</dbReference>
<evidence type="ECO:0000256" key="3">
    <source>
        <dbReference type="ARBA" id="ARBA00012814"/>
    </source>
</evidence>
<keyword evidence="9" id="KW-0460">Magnesium</keyword>
<keyword evidence="4" id="KW-0963">Cytoplasm</keyword>
<name>A0ABM3IWB0_ZIZJJ</name>
<dbReference type="Pfam" id="PF01409">
    <property type="entry name" value="tRNA-synt_2d"/>
    <property type="match status" value="1"/>
</dbReference>
<accession>A0ABM3IWB0</accession>
<evidence type="ECO:0000256" key="1">
    <source>
        <dbReference type="ARBA" id="ARBA00004496"/>
    </source>
</evidence>
<protein>
    <recommendedName>
        <fullName evidence="3">phenylalanine--tRNA ligase</fullName>
        <ecNumber evidence="3">6.1.1.20</ecNumber>
    </recommendedName>
</protein>
<dbReference type="EC" id="6.1.1.20" evidence="3"/>
<evidence type="ECO:0000256" key="10">
    <source>
        <dbReference type="ARBA" id="ARBA00022917"/>
    </source>
</evidence>
<dbReference type="RefSeq" id="XP_048336677.2">
    <property type="nucleotide sequence ID" value="XM_048480720.2"/>
</dbReference>
<dbReference type="Proteomes" id="UP001652623">
    <property type="component" value="Chromosome 9"/>
</dbReference>
<reference evidence="14" key="1">
    <citation type="submission" date="2025-08" db="UniProtKB">
        <authorList>
            <consortium name="RefSeq"/>
        </authorList>
    </citation>
    <scope>IDENTIFICATION</scope>
    <source>
        <tissue evidence="14">Seedling</tissue>
    </source>
</reference>
<organism evidence="13 14">
    <name type="scientific">Ziziphus jujuba</name>
    <name type="common">Chinese jujube</name>
    <name type="synonym">Ziziphus sativa</name>
    <dbReference type="NCBI Taxonomy" id="326968"/>
    <lineage>
        <taxon>Eukaryota</taxon>
        <taxon>Viridiplantae</taxon>
        <taxon>Streptophyta</taxon>
        <taxon>Embryophyta</taxon>
        <taxon>Tracheophyta</taxon>
        <taxon>Spermatophyta</taxon>
        <taxon>Magnoliopsida</taxon>
        <taxon>eudicotyledons</taxon>
        <taxon>Gunneridae</taxon>
        <taxon>Pentapetalae</taxon>
        <taxon>rosids</taxon>
        <taxon>fabids</taxon>
        <taxon>Rosales</taxon>
        <taxon>Rhamnaceae</taxon>
        <taxon>Paliureae</taxon>
        <taxon>Ziziphus</taxon>
    </lineage>
</organism>
<dbReference type="NCBIfam" id="NF003210">
    <property type="entry name" value="PRK04172.1"/>
    <property type="match status" value="1"/>
</dbReference>
<keyword evidence="11" id="KW-0030">Aminoacyl-tRNA synthetase</keyword>
<dbReference type="InterPro" id="IPR040725">
    <property type="entry name" value="PheRS_DBD3"/>
</dbReference>
<dbReference type="GO" id="GO:0016874">
    <property type="term" value="F:ligase activity"/>
    <property type="evidence" value="ECO:0007669"/>
    <property type="project" value="UniProtKB-KW"/>
</dbReference>
<gene>
    <name evidence="14" type="primary">LOC107426860</name>
</gene>
<evidence type="ECO:0000256" key="9">
    <source>
        <dbReference type="ARBA" id="ARBA00022842"/>
    </source>
</evidence>
<keyword evidence="10" id="KW-0648">Protein biosynthesis</keyword>
<dbReference type="InterPro" id="IPR002319">
    <property type="entry name" value="Phenylalanyl-tRNA_Synthase"/>
</dbReference>
<evidence type="ECO:0000256" key="6">
    <source>
        <dbReference type="ARBA" id="ARBA00022723"/>
    </source>
</evidence>
<evidence type="ECO:0000256" key="2">
    <source>
        <dbReference type="ARBA" id="ARBA00006703"/>
    </source>
</evidence>